<dbReference type="STRING" id="1300345.LF41_794"/>
<dbReference type="InterPro" id="IPR048031">
    <property type="entry name" value="ScyD/ScyE-like"/>
</dbReference>
<dbReference type="InterPro" id="IPR011042">
    <property type="entry name" value="6-blade_b-propeller_TolB-like"/>
</dbReference>
<dbReference type="NCBIfam" id="NF033206">
    <property type="entry name" value="ScyE_fam"/>
    <property type="match status" value="1"/>
</dbReference>
<gene>
    <name evidence="2" type="ORF">LF41_794</name>
</gene>
<evidence type="ECO:0000313" key="2">
    <source>
        <dbReference type="EMBL" id="KGQ20258.1"/>
    </source>
</evidence>
<dbReference type="SUPFAM" id="SSF63829">
    <property type="entry name" value="Calcium-dependent phosphotriesterase"/>
    <property type="match status" value="1"/>
</dbReference>
<reference evidence="2 3" key="1">
    <citation type="submission" date="2014-09" db="EMBL/GenBank/DDBJ databases">
        <title>Genome sequences of Lysobacter dokdonensis DS-58.</title>
        <authorList>
            <person name="Kim J.F."/>
            <person name="Kwak M.-J."/>
        </authorList>
    </citation>
    <scope>NUCLEOTIDE SEQUENCE [LARGE SCALE GENOMIC DNA]</scope>
    <source>
        <strain evidence="2 3">DS-58</strain>
    </source>
</reference>
<sequence length="380" mass="39009">MKHDSSVRTCALAFALAIAASAASAAQHTDPLSRAAGLVRVQAAQAIGVSVFATGLNNPRGLKFGPDGNLYVAEGGIGGSRSTTPSQCDQVVPPVGPYLGSSTGGRISRIDSAGHRTTVTTNLPTSTTSPDLGSLVSGVADVAFVDGRLYALIAGGGCSHGVANRDNAIVRIGAGGAPSLVANLSAYQKTHPTAVIEEDDFEPDGTWYSMVARDGWLYALEPNHGELVRVSAATGAIQRVIDVSARVGHAVPTALARRGGYWYIGNLGTFPIVDGSSRVWRLLSNPTRLQVVAQGTTILGLAFDSRDNLYILQNTTGNPGPTPGAGSIVRIRPGGGPETIVDGLTLPTAMTMGPDGNLYVSHVGFGPPLPGVGGVLRIDL</sequence>
<dbReference type="AlphaFoldDB" id="A0A0A2WKC4"/>
<feature type="chain" id="PRO_5002007694" evidence="1">
    <location>
        <begin position="26"/>
        <end position="380"/>
    </location>
</feature>
<feature type="signal peptide" evidence="1">
    <location>
        <begin position="1"/>
        <end position="25"/>
    </location>
</feature>
<keyword evidence="1" id="KW-0732">Signal</keyword>
<dbReference type="EMBL" id="JRKJ01000002">
    <property type="protein sequence ID" value="KGQ20258.1"/>
    <property type="molecule type" value="Genomic_DNA"/>
</dbReference>
<dbReference type="RefSeq" id="WP_052116002.1">
    <property type="nucleotide sequence ID" value="NZ_JRKJ01000002.1"/>
</dbReference>
<evidence type="ECO:0000313" key="3">
    <source>
        <dbReference type="Proteomes" id="UP000030518"/>
    </source>
</evidence>
<comment type="caution">
    <text evidence="2">The sequence shown here is derived from an EMBL/GenBank/DDBJ whole genome shotgun (WGS) entry which is preliminary data.</text>
</comment>
<name>A0A0A2WKC4_9GAMM</name>
<dbReference type="OrthoDB" id="241638at2"/>
<dbReference type="Proteomes" id="UP000030518">
    <property type="component" value="Unassembled WGS sequence"/>
</dbReference>
<evidence type="ECO:0000256" key="1">
    <source>
        <dbReference type="SAM" id="SignalP"/>
    </source>
</evidence>
<proteinExistence type="predicted"/>
<dbReference type="Gene3D" id="2.120.10.30">
    <property type="entry name" value="TolB, C-terminal domain"/>
    <property type="match status" value="2"/>
</dbReference>
<organism evidence="2 3">
    <name type="scientific">Lysobacter dokdonensis DS-58</name>
    <dbReference type="NCBI Taxonomy" id="1300345"/>
    <lineage>
        <taxon>Bacteria</taxon>
        <taxon>Pseudomonadati</taxon>
        <taxon>Pseudomonadota</taxon>
        <taxon>Gammaproteobacteria</taxon>
        <taxon>Lysobacterales</taxon>
        <taxon>Lysobacteraceae</taxon>
        <taxon>Noviluteimonas</taxon>
    </lineage>
</organism>
<protein>
    <submittedName>
        <fullName evidence="2">NHL repeat containing protein</fullName>
    </submittedName>
</protein>
<keyword evidence="3" id="KW-1185">Reference proteome</keyword>
<dbReference type="PATRIC" id="fig|1300345.3.peg.118"/>
<dbReference type="eggNOG" id="COG3391">
    <property type="taxonomic scope" value="Bacteria"/>
</dbReference>
<accession>A0A0A2WKC4</accession>